<keyword evidence="10" id="KW-1185">Reference proteome</keyword>
<feature type="compositionally biased region" description="Basic and acidic residues" evidence="7">
    <location>
        <begin position="372"/>
        <end position="384"/>
    </location>
</feature>
<feature type="compositionally biased region" description="Polar residues" evidence="7">
    <location>
        <begin position="581"/>
        <end position="592"/>
    </location>
</feature>
<protein>
    <recommendedName>
        <fullName evidence="6">DNA 3'-5' helicase</fullName>
        <ecNumber evidence="6">5.6.2.4</ecNumber>
    </recommendedName>
</protein>
<comment type="similarity">
    <text evidence="1">Belongs to the helicase family. RecQ subfamily.</text>
</comment>
<keyword evidence="4" id="KW-0539">Nucleus</keyword>
<evidence type="ECO:0000313" key="9">
    <source>
        <dbReference type="EMBL" id="KAF7353121.1"/>
    </source>
</evidence>
<keyword evidence="2" id="KW-0238">DNA-binding</keyword>
<dbReference type="GO" id="GO:0005694">
    <property type="term" value="C:chromosome"/>
    <property type="evidence" value="ECO:0007669"/>
    <property type="project" value="TreeGrafter"/>
</dbReference>
<evidence type="ECO:0000256" key="5">
    <source>
        <dbReference type="ARBA" id="ARBA00034617"/>
    </source>
</evidence>
<feature type="compositionally biased region" description="Polar residues" evidence="7">
    <location>
        <begin position="337"/>
        <end position="350"/>
    </location>
</feature>
<dbReference type="GO" id="GO:0003677">
    <property type="term" value="F:DNA binding"/>
    <property type="evidence" value="ECO:0007669"/>
    <property type="project" value="UniProtKB-KW"/>
</dbReference>
<evidence type="ECO:0000313" key="10">
    <source>
        <dbReference type="Proteomes" id="UP000623467"/>
    </source>
</evidence>
<keyword evidence="3" id="KW-0413">Isomerase</keyword>
<evidence type="ECO:0000256" key="6">
    <source>
        <dbReference type="ARBA" id="ARBA00034808"/>
    </source>
</evidence>
<dbReference type="InterPro" id="IPR001650">
    <property type="entry name" value="Helicase_C-like"/>
</dbReference>
<keyword evidence="9" id="KW-0378">Hydrolase</keyword>
<dbReference type="Gene3D" id="3.40.50.300">
    <property type="entry name" value="P-loop containing nucleotide triphosphate hydrolases"/>
    <property type="match status" value="1"/>
</dbReference>
<dbReference type="GO" id="GO:0016787">
    <property type="term" value="F:hydrolase activity"/>
    <property type="evidence" value="ECO:0007669"/>
    <property type="project" value="UniProtKB-KW"/>
</dbReference>
<dbReference type="EC" id="5.6.2.4" evidence="6"/>
<comment type="caution">
    <text evidence="9">The sequence shown here is derived from an EMBL/GenBank/DDBJ whole genome shotgun (WGS) entry which is preliminary data.</text>
</comment>
<dbReference type="GO" id="GO:0005634">
    <property type="term" value="C:nucleus"/>
    <property type="evidence" value="ECO:0007669"/>
    <property type="project" value="TreeGrafter"/>
</dbReference>
<feature type="compositionally biased region" description="Low complexity" evidence="7">
    <location>
        <begin position="302"/>
        <end position="318"/>
    </location>
</feature>
<comment type="catalytic activity">
    <reaction evidence="5">
        <text>Couples ATP hydrolysis with the unwinding of duplex DNA by translocating in the 3'-5' direction.</text>
        <dbReference type="EC" id="5.6.2.4"/>
    </reaction>
</comment>
<dbReference type="GO" id="GO:0005737">
    <property type="term" value="C:cytoplasm"/>
    <property type="evidence" value="ECO:0007669"/>
    <property type="project" value="TreeGrafter"/>
</dbReference>
<dbReference type="GO" id="GO:0043138">
    <property type="term" value="F:3'-5' DNA helicase activity"/>
    <property type="evidence" value="ECO:0007669"/>
    <property type="project" value="UniProtKB-EC"/>
</dbReference>
<sequence>MKIRTARGNHYTGYYSDLHSAFQGSPIVPLTQYTLTLLRVCMALGFVTAGLDLEPERSDGLSCAGSLRYLLPKDIPFFITSATLPPDVLQDVMATLGMSEAKTEIFWRSNDRSNIYLTVRKMKYPLNSFKDLAFLIPPDWDGTTPLPWKFVIFFASITESIAAAQYLRTLVPVAFREKIKWFNSEMSPEFRAEESDKFNSGKIFGLFCTESFGMGIDMPNITLVIQWRATCDMCTLWQRFGRGARDPNCEAIALWLVEPMYFDKTKEEKAANKAKREEKKKRKACEQLTGQPPAKKTRSTRSDGTSRTVGSTRSSAVTPPSDLTTRFLASPPRPRNASATPQSTTVTQHTDPAPSASVLEADSDSEAESDGETNRESLEERRLAYRKDKEVVTAKKTRKRKDGNELSPEMDDMCNAGSERRCIKCFRLPSQLYFGNDKTVSDHLQCRDDLPDGCPRCVVKPSSICSPQIPSKSRIAAYEADVVDMSLRDELHQFRREATVKKFSRAVLRDNGPGIIMSNEVLQRIVDCAHFHKIESQEQLKRETRWAGAAEFGDEVLSLIAKHRPKPISTPDPLAPCSENAGDTASVRSRKC</sequence>
<accession>A0A8H6Y754</accession>
<evidence type="ECO:0000256" key="2">
    <source>
        <dbReference type="ARBA" id="ARBA00023125"/>
    </source>
</evidence>
<dbReference type="GO" id="GO:0009378">
    <property type="term" value="F:four-way junction helicase activity"/>
    <property type="evidence" value="ECO:0007669"/>
    <property type="project" value="TreeGrafter"/>
</dbReference>
<feature type="domain" description="Helicase C-terminal" evidence="8">
    <location>
        <begin position="128"/>
        <end position="296"/>
    </location>
</feature>
<gene>
    <name evidence="9" type="ORF">MSAN_01499500</name>
</gene>
<name>A0A8H6Y754_9AGAR</name>
<dbReference type="PROSITE" id="PS51194">
    <property type="entry name" value="HELICASE_CTER"/>
    <property type="match status" value="1"/>
</dbReference>
<dbReference type="Pfam" id="PF00271">
    <property type="entry name" value="Helicase_C"/>
    <property type="match status" value="1"/>
</dbReference>
<dbReference type="PANTHER" id="PTHR13710">
    <property type="entry name" value="DNA HELICASE RECQ FAMILY MEMBER"/>
    <property type="match status" value="1"/>
</dbReference>
<reference evidence="9" key="1">
    <citation type="submission" date="2020-05" db="EMBL/GenBank/DDBJ databases">
        <title>Mycena genomes resolve the evolution of fungal bioluminescence.</title>
        <authorList>
            <person name="Tsai I.J."/>
        </authorList>
    </citation>
    <scope>NUCLEOTIDE SEQUENCE</scope>
    <source>
        <strain evidence="9">160909Yilan</strain>
    </source>
</reference>
<dbReference type="PANTHER" id="PTHR13710:SF153">
    <property type="entry name" value="RECQ-LIKE DNA HELICASE BLM"/>
    <property type="match status" value="1"/>
</dbReference>
<dbReference type="GO" id="GO:0000724">
    <property type="term" value="P:double-strand break repair via homologous recombination"/>
    <property type="evidence" value="ECO:0007669"/>
    <property type="project" value="TreeGrafter"/>
</dbReference>
<evidence type="ECO:0000259" key="8">
    <source>
        <dbReference type="PROSITE" id="PS51194"/>
    </source>
</evidence>
<dbReference type="Proteomes" id="UP000623467">
    <property type="component" value="Unassembled WGS sequence"/>
</dbReference>
<dbReference type="SUPFAM" id="SSF52540">
    <property type="entry name" value="P-loop containing nucleoside triphosphate hydrolases"/>
    <property type="match status" value="1"/>
</dbReference>
<evidence type="ECO:0000256" key="4">
    <source>
        <dbReference type="ARBA" id="ARBA00023242"/>
    </source>
</evidence>
<feature type="compositionally biased region" description="Acidic residues" evidence="7">
    <location>
        <begin position="361"/>
        <end position="371"/>
    </location>
</feature>
<proteinExistence type="inferred from homology"/>
<evidence type="ECO:0000256" key="7">
    <source>
        <dbReference type="SAM" id="MobiDB-lite"/>
    </source>
</evidence>
<dbReference type="SMART" id="SM00490">
    <property type="entry name" value="HELICc"/>
    <property type="match status" value="1"/>
</dbReference>
<dbReference type="EMBL" id="JACAZH010000012">
    <property type="protein sequence ID" value="KAF7353121.1"/>
    <property type="molecule type" value="Genomic_DNA"/>
</dbReference>
<dbReference type="InterPro" id="IPR027417">
    <property type="entry name" value="P-loop_NTPase"/>
</dbReference>
<dbReference type="AlphaFoldDB" id="A0A8H6Y754"/>
<feature type="region of interest" description="Disordered" evidence="7">
    <location>
        <begin position="565"/>
        <end position="592"/>
    </location>
</feature>
<dbReference type="OrthoDB" id="10261556at2759"/>
<evidence type="ECO:0000256" key="3">
    <source>
        <dbReference type="ARBA" id="ARBA00023235"/>
    </source>
</evidence>
<feature type="region of interest" description="Disordered" evidence="7">
    <location>
        <begin position="272"/>
        <end position="384"/>
    </location>
</feature>
<evidence type="ECO:0000256" key="1">
    <source>
        <dbReference type="ARBA" id="ARBA00005446"/>
    </source>
</evidence>
<organism evidence="9 10">
    <name type="scientific">Mycena sanguinolenta</name>
    <dbReference type="NCBI Taxonomy" id="230812"/>
    <lineage>
        <taxon>Eukaryota</taxon>
        <taxon>Fungi</taxon>
        <taxon>Dikarya</taxon>
        <taxon>Basidiomycota</taxon>
        <taxon>Agaricomycotina</taxon>
        <taxon>Agaricomycetes</taxon>
        <taxon>Agaricomycetidae</taxon>
        <taxon>Agaricales</taxon>
        <taxon>Marasmiineae</taxon>
        <taxon>Mycenaceae</taxon>
        <taxon>Mycena</taxon>
    </lineage>
</organism>